<dbReference type="PROSITE" id="PS00913">
    <property type="entry name" value="ADH_IRON_1"/>
    <property type="match status" value="1"/>
</dbReference>
<dbReference type="CDD" id="cd08185">
    <property type="entry name" value="Fe-ADH-like"/>
    <property type="match status" value="1"/>
</dbReference>
<dbReference type="Pfam" id="PF25137">
    <property type="entry name" value="ADH_Fe_C"/>
    <property type="match status" value="1"/>
</dbReference>
<name>A0A7V3REF3_9BACT</name>
<feature type="domain" description="Alcohol dehydrogenase iron-type/glycerol dehydrogenase GldA" evidence="2">
    <location>
        <begin position="12"/>
        <end position="182"/>
    </location>
</feature>
<evidence type="ECO:0000256" key="1">
    <source>
        <dbReference type="ARBA" id="ARBA00023002"/>
    </source>
</evidence>
<dbReference type="GO" id="GO:0046872">
    <property type="term" value="F:metal ion binding"/>
    <property type="evidence" value="ECO:0007669"/>
    <property type="project" value="InterPro"/>
</dbReference>
<evidence type="ECO:0000259" key="3">
    <source>
        <dbReference type="Pfam" id="PF25137"/>
    </source>
</evidence>
<keyword evidence="1" id="KW-0560">Oxidoreductase</keyword>
<dbReference type="Pfam" id="PF00465">
    <property type="entry name" value="Fe-ADH"/>
    <property type="match status" value="1"/>
</dbReference>
<dbReference type="AlphaFoldDB" id="A0A7V3REF3"/>
<gene>
    <name evidence="4" type="ORF">ENX73_03425</name>
</gene>
<dbReference type="InterPro" id="IPR039697">
    <property type="entry name" value="Alcohol_dehydrogenase_Fe"/>
</dbReference>
<dbReference type="Gene3D" id="3.40.50.1970">
    <property type="match status" value="1"/>
</dbReference>
<evidence type="ECO:0000259" key="2">
    <source>
        <dbReference type="Pfam" id="PF00465"/>
    </source>
</evidence>
<organism evidence="4">
    <name type="scientific">Mesoaciditoga lauensis</name>
    <dbReference type="NCBI Taxonomy" id="1495039"/>
    <lineage>
        <taxon>Bacteria</taxon>
        <taxon>Thermotogati</taxon>
        <taxon>Thermotogota</taxon>
        <taxon>Thermotogae</taxon>
        <taxon>Mesoaciditogales</taxon>
        <taxon>Mesoaciditogaceae</taxon>
        <taxon>Mesoaciditoga</taxon>
    </lineage>
</organism>
<dbReference type="InterPro" id="IPR001670">
    <property type="entry name" value="ADH_Fe/GldA"/>
</dbReference>
<dbReference type="Gene3D" id="1.20.1090.10">
    <property type="entry name" value="Dehydroquinate synthase-like - alpha domain"/>
    <property type="match status" value="1"/>
</dbReference>
<accession>A0A7V3REF3</accession>
<evidence type="ECO:0000313" key="4">
    <source>
        <dbReference type="EMBL" id="HGE75159.1"/>
    </source>
</evidence>
<comment type="caution">
    <text evidence="4">The sequence shown here is derived from an EMBL/GenBank/DDBJ whole genome shotgun (WGS) entry which is preliminary data.</text>
</comment>
<dbReference type="InterPro" id="IPR056798">
    <property type="entry name" value="ADH_Fe_C"/>
</dbReference>
<dbReference type="EMBL" id="DTPE01000145">
    <property type="protein sequence ID" value="HGE75159.1"/>
    <property type="molecule type" value="Genomic_DNA"/>
</dbReference>
<proteinExistence type="predicted"/>
<dbReference type="FunFam" id="3.40.50.1970:FF:000003">
    <property type="entry name" value="Alcohol dehydrogenase, iron-containing"/>
    <property type="match status" value="1"/>
</dbReference>
<dbReference type="PANTHER" id="PTHR11496">
    <property type="entry name" value="ALCOHOL DEHYDROGENASE"/>
    <property type="match status" value="1"/>
</dbReference>
<sequence>MKDIGKFTYFLPTKIIFGVGTIDQVGTLVKPLGRKALVVTGGKSAKSTGLLDKVVKELDETGISHILFDRIVPNPLTTTVDEGAKIAKDEKCDFVIGIGGGSPIDSAKMISAVAKSGGKCWDYTNVGGGRVPKEALPMVAIPTTHGTGTEADPFAVITNPQTHEKIGVGFDSIFPKISIVDPGVMRSLPPNQTASTGMDAFYHAIESYVNMNHQPASDLLALEAISLINQYLPIAYKDGENIEARKALAWASTAAGICETLSGCIANHSLEHPLSGYYNITHGVGLCATGPTLFEYILPYVKERLAKVAAVMGAPENLTDVEELAKLSIELLKRLQRSVDLDVSLSKIGVERSKIKPLAADAMRTMGGLVEVTPGNLKIEDLEKIYERSF</sequence>
<protein>
    <submittedName>
        <fullName evidence="4">Iron-containing alcohol dehydrogenase</fullName>
    </submittedName>
</protein>
<reference evidence="4" key="1">
    <citation type="journal article" date="2020" name="mSystems">
        <title>Genome- and Community-Level Interaction Insights into Carbon Utilization and Element Cycling Functions of Hydrothermarchaeota in Hydrothermal Sediment.</title>
        <authorList>
            <person name="Zhou Z."/>
            <person name="Liu Y."/>
            <person name="Xu W."/>
            <person name="Pan J."/>
            <person name="Luo Z.H."/>
            <person name="Li M."/>
        </authorList>
    </citation>
    <scope>NUCLEOTIDE SEQUENCE [LARGE SCALE GENOMIC DNA]</scope>
    <source>
        <strain evidence="4">SpSt-966</strain>
    </source>
</reference>
<dbReference type="PANTHER" id="PTHR11496:SF104">
    <property type="entry name" value="3-DEOXY-ALPHA-D-MANNO-OCTULOSONATE 8-OXIDASE"/>
    <property type="match status" value="1"/>
</dbReference>
<feature type="domain" description="Fe-containing alcohol dehydrogenase-like C-terminal" evidence="3">
    <location>
        <begin position="193"/>
        <end position="389"/>
    </location>
</feature>
<dbReference type="GO" id="GO:0004022">
    <property type="term" value="F:alcohol dehydrogenase (NAD+) activity"/>
    <property type="evidence" value="ECO:0007669"/>
    <property type="project" value="TreeGrafter"/>
</dbReference>
<dbReference type="InterPro" id="IPR018211">
    <property type="entry name" value="ADH_Fe_CS"/>
</dbReference>
<dbReference type="SUPFAM" id="SSF56796">
    <property type="entry name" value="Dehydroquinate synthase-like"/>
    <property type="match status" value="1"/>
</dbReference>